<accession>A0A1I1I3G6</accession>
<feature type="coiled-coil region" evidence="1">
    <location>
        <begin position="121"/>
        <end position="155"/>
    </location>
</feature>
<dbReference type="AlphaFoldDB" id="A0A1I1I3G6"/>
<dbReference type="OrthoDB" id="751263at2"/>
<reference evidence="2 3" key="1">
    <citation type="submission" date="2016-10" db="EMBL/GenBank/DDBJ databases">
        <authorList>
            <person name="de Groot N.N."/>
        </authorList>
    </citation>
    <scope>NUCLEOTIDE SEQUENCE [LARGE SCALE GENOMIC DNA]</scope>
    <source>
        <strain evidence="2 3">DSM 22900</strain>
    </source>
</reference>
<evidence type="ECO:0000256" key="1">
    <source>
        <dbReference type="SAM" id="Coils"/>
    </source>
</evidence>
<keyword evidence="1" id="KW-0175">Coiled coil</keyword>
<evidence type="ECO:0000313" key="3">
    <source>
        <dbReference type="Proteomes" id="UP000199577"/>
    </source>
</evidence>
<dbReference type="RefSeq" id="WP_139215873.1">
    <property type="nucleotide sequence ID" value="NZ_FOLL01000008.1"/>
</dbReference>
<dbReference type="Proteomes" id="UP000199577">
    <property type="component" value="Unassembled WGS sequence"/>
</dbReference>
<name>A0A1I1I3G6_9SPHI</name>
<sequence>MDREQYIQRWRLGSKKVSRYQVGPLFFYNKTNVGNYFVMKIFRPYINKDTYNDFYRFHLNHYIKRNPLGTEKEFFEVIWEIVKEGIENQRKLPYSTTAIKRKDKLAEFQQYLQSIDHWQNTKPIEDVLKEKNEKIEELEAEIKKLKSELKRLNTVDGAKIDISNGSKESVISLFLQMQRLEYTKGKELLITKAQTTWAKILSNHFLEKGKPIKYGTALNYFQVEDKDQRKVPTKRKTEVDEKDYPYIIVTKDS</sequence>
<gene>
    <name evidence="2" type="ORF">SAMN05421747_10845</name>
</gene>
<evidence type="ECO:0000313" key="2">
    <source>
        <dbReference type="EMBL" id="SFC30969.1"/>
    </source>
</evidence>
<proteinExistence type="predicted"/>
<keyword evidence="3" id="KW-1185">Reference proteome</keyword>
<dbReference type="STRING" id="623281.SAMN05421747_10845"/>
<organism evidence="2 3">
    <name type="scientific">Parapedobacter composti</name>
    <dbReference type="NCBI Taxonomy" id="623281"/>
    <lineage>
        <taxon>Bacteria</taxon>
        <taxon>Pseudomonadati</taxon>
        <taxon>Bacteroidota</taxon>
        <taxon>Sphingobacteriia</taxon>
        <taxon>Sphingobacteriales</taxon>
        <taxon>Sphingobacteriaceae</taxon>
        <taxon>Parapedobacter</taxon>
    </lineage>
</organism>
<protein>
    <submittedName>
        <fullName evidence="2">Uncharacterized protein</fullName>
    </submittedName>
</protein>
<dbReference type="EMBL" id="FOLL01000008">
    <property type="protein sequence ID" value="SFC30969.1"/>
    <property type="molecule type" value="Genomic_DNA"/>
</dbReference>